<dbReference type="AlphaFoldDB" id="A0ABC9A435"/>
<feature type="chain" id="PRO_5044772496" description="Phytocyanin domain-containing protein" evidence="12">
    <location>
        <begin position="27"/>
        <end position="128"/>
    </location>
</feature>
<keyword evidence="6" id="KW-0249">Electron transport</keyword>
<evidence type="ECO:0000256" key="5">
    <source>
        <dbReference type="ARBA" id="ARBA00022729"/>
    </source>
</evidence>
<dbReference type="CDD" id="cd04216">
    <property type="entry name" value="Phytocyanin"/>
    <property type="match status" value="1"/>
</dbReference>
<dbReference type="SUPFAM" id="SSF49503">
    <property type="entry name" value="Cupredoxins"/>
    <property type="match status" value="1"/>
</dbReference>
<dbReference type="InterPro" id="IPR008972">
    <property type="entry name" value="Cupredoxin"/>
</dbReference>
<evidence type="ECO:0000256" key="4">
    <source>
        <dbReference type="ARBA" id="ARBA00022723"/>
    </source>
</evidence>
<dbReference type="PROSITE" id="PS51485">
    <property type="entry name" value="PHYTOCYANIN"/>
    <property type="match status" value="1"/>
</dbReference>
<evidence type="ECO:0000256" key="2">
    <source>
        <dbReference type="ARBA" id="ARBA00022448"/>
    </source>
</evidence>
<dbReference type="GO" id="GO:0016020">
    <property type="term" value="C:membrane"/>
    <property type="evidence" value="ECO:0007669"/>
    <property type="project" value="UniProtKB-SubCell"/>
</dbReference>
<keyword evidence="4" id="KW-0479">Metal-binding</keyword>
<comment type="subcellular location">
    <subcellularLocation>
        <location evidence="1">Membrane</location>
        <topology evidence="1">Single-pass type I membrane protein</topology>
    </subcellularLocation>
</comment>
<dbReference type="Pfam" id="PF02298">
    <property type="entry name" value="Cu_bind_like"/>
    <property type="match status" value="1"/>
</dbReference>
<dbReference type="InterPro" id="IPR003245">
    <property type="entry name" value="Phytocyanin_dom"/>
</dbReference>
<keyword evidence="10" id="KW-1015">Disulfide bond</keyword>
<name>A0ABC9A435_9POAL</name>
<evidence type="ECO:0000256" key="11">
    <source>
        <dbReference type="ARBA" id="ARBA00023180"/>
    </source>
</evidence>
<dbReference type="InterPro" id="IPR028871">
    <property type="entry name" value="BlueCu_1_BS"/>
</dbReference>
<evidence type="ECO:0000256" key="8">
    <source>
        <dbReference type="ARBA" id="ARBA00023008"/>
    </source>
</evidence>
<evidence type="ECO:0000313" key="15">
    <source>
        <dbReference type="Proteomes" id="UP001497457"/>
    </source>
</evidence>
<organism evidence="14 15">
    <name type="scientific">Urochloa decumbens</name>
    <dbReference type="NCBI Taxonomy" id="240449"/>
    <lineage>
        <taxon>Eukaryota</taxon>
        <taxon>Viridiplantae</taxon>
        <taxon>Streptophyta</taxon>
        <taxon>Embryophyta</taxon>
        <taxon>Tracheophyta</taxon>
        <taxon>Spermatophyta</taxon>
        <taxon>Magnoliopsida</taxon>
        <taxon>Liliopsida</taxon>
        <taxon>Poales</taxon>
        <taxon>Poaceae</taxon>
        <taxon>PACMAD clade</taxon>
        <taxon>Panicoideae</taxon>
        <taxon>Panicodae</taxon>
        <taxon>Paniceae</taxon>
        <taxon>Melinidinae</taxon>
        <taxon>Urochloa</taxon>
    </lineage>
</organism>
<accession>A0ABC9A435</accession>
<keyword evidence="3" id="KW-0812">Transmembrane</keyword>
<keyword evidence="8" id="KW-0186">Copper</keyword>
<feature type="domain" description="Phytocyanin" evidence="13">
    <location>
        <begin position="29"/>
        <end position="128"/>
    </location>
</feature>
<dbReference type="PANTHER" id="PTHR33021:SF339">
    <property type="entry name" value="OS07G0570600 PROTEIN"/>
    <property type="match status" value="1"/>
</dbReference>
<evidence type="ECO:0000256" key="1">
    <source>
        <dbReference type="ARBA" id="ARBA00004479"/>
    </source>
</evidence>
<evidence type="ECO:0000256" key="3">
    <source>
        <dbReference type="ARBA" id="ARBA00022692"/>
    </source>
</evidence>
<evidence type="ECO:0000256" key="12">
    <source>
        <dbReference type="SAM" id="SignalP"/>
    </source>
</evidence>
<dbReference type="Gene3D" id="2.60.40.420">
    <property type="entry name" value="Cupredoxins - blue copper proteins"/>
    <property type="match status" value="1"/>
</dbReference>
<dbReference type="PROSITE" id="PS00079">
    <property type="entry name" value="MULTICOPPER_OXIDASE1"/>
    <property type="match status" value="1"/>
</dbReference>
<evidence type="ECO:0000256" key="9">
    <source>
        <dbReference type="ARBA" id="ARBA00023136"/>
    </source>
</evidence>
<evidence type="ECO:0000313" key="14">
    <source>
        <dbReference type="EMBL" id="CAL4970981.1"/>
    </source>
</evidence>
<evidence type="ECO:0000256" key="7">
    <source>
        <dbReference type="ARBA" id="ARBA00022989"/>
    </source>
</evidence>
<keyword evidence="7" id="KW-1133">Transmembrane helix</keyword>
<gene>
    <name evidence="14" type="ORF">URODEC1_LOCUS50406</name>
</gene>
<evidence type="ECO:0000256" key="10">
    <source>
        <dbReference type="ARBA" id="ARBA00023157"/>
    </source>
</evidence>
<keyword evidence="15" id="KW-1185">Reference proteome</keyword>
<dbReference type="GO" id="GO:0009610">
    <property type="term" value="P:response to symbiotic fungus"/>
    <property type="evidence" value="ECO:0007669"/>
    <property type="project" value="UniProtKB-ARBA"/>
</dbReference>
<protein>
    <recommendedName>
        <fullName evidence="13">Phytocyanin domain-containing protein</fullName>
    </recommendedName>
</protein>
<feature type="signal peptide" evidence="12">
    <location>
        <begin position="1"/>
        <end position="26"/>
    </location>
</feature>
<dbReference type="PROSITE" id="PS00196">
    <property type="entry name" value="COPPER_BLUE"/>
    <property type="match status" value="1"/>
</dbReference>
<dbReference type="PANTHER" id="PTHR33021">
    <property type="entry name" value="BLUE COPPER PROTEIN"/>
    <property type="match status" value="1"/>
</dbReference>
<evidence type="ECO:0000256" key="6">
    <source>
        <dbReference type="ARBA" id="ARBA00022982"/>
    </source>
</evidence>
<dbReference type="InterPro" id="IPR033138">
    <property type="entry name" value="Cu_oxidase_CS"/>
</dbReference>
<keyword evidence="11" id="KW-0325">Glycoprotein</keyword>
<proteinExistence type="predicted"/>
<keyword evidence="9" id="KW-0472">Membrane</keyword>
<reference evidence="14" key="1">
    <citation type="submission" date="2024-10" db="EMBL/GenBank/DDBJ databases">
        <authorList>
            <person name="Ryan C."/>
        </authorList>
    </citation>
    <scope>NUCLEOTIDE SEQUENCE [LARGE SCALE GENOMIC DNA]</scope>
</reference>
<dbReference type="FunFam" id="2.60.40.420:FF:000067">
    <property type="entry name" value="Cupredoxin superfamily protein"/>
    <property type="match status" value="1"/>
</dbReference>
<keyword evidence="2" id="KW-0813">Transport</keyword>
<dbReference type="EMBL" id="OZ075112">
    <property type="protein sequence ID" value="CAL4970981.1"/>
    <property type="molecule type" value="Genomic_DNA"/>
</dbReference>
<evidence type="ECO:0000259" key="13">
    <source>
        <dbReference type="PROSITE" id="PS51485"/>
    </source>
</evidence>
<keyword evidence="5 12" id="KW-0732">Signal</keyword>
<dbReference type="GO" id="GO:0046872">
    <property type="term" value="F:metal ion binding"/>
    <property type="evidence" value="ECO:0007669"/>
    <property type="project" value="UniProtKB-KW"/>
</dbReference>
<dbReference type="Proteomes" id="UP001497457">
    <property type="component" value="Chromosome 2b"/>
</dbReference>
<sequence>MASHKVLLITAVAMALAVGALLPATAFPNNHLVGDMGFWNLGVNYDDWARANNPIPAGDTLEFMYTAGDHTVVQVDENAYNNCDVNNNIGFWDSGDDILQLGEPGKYFFICGTGNHCSQGMKLAVVAT</sequence>
<dbReference type="InterPro" id="IPR039391">
    <property type="entry name" value="Phytocyanin-like"/>
</dbReference>